<dbReference type="Pfam" id="PF06869">
    <property type="entry name" value="DUF1258"/>
    <property type="match status" value="1"/>
</dbReference>
<dbReference type="PANTHER" id="PTHR46579:SF1">
    <property type="entry name" value="F5_8 TYPE C DOMAIN-CONTAINING PROTEIN"/>
    <property type="match status" value="1"/>
</dbReference>
<feature type="region of interest" description="Disordered" evidence="2">
    <location>
        <begin position="1"/>
        <end position="24"/>
    </location>
</feature>
<protein>
    <submittedName>
        <fullName evidence="3">Uncharacterized protein</fullName>
    </submittedName>
</protein>
<evidence type="ECO:0000313" key="4">
    <source>
        <dbReference type="Proteomes" id="UP000663836"/>
    </source>
</evidence>
<evidence type="ECO:0000313" key="3">
    <source>
        <dbReference type="EMBL" id="CAF3763524.1"/>
    </source>
</evidence>
<reference evidence="3" key="1">
    <citation type="submission" date="2021-02" db="EMBL/GenBank/DDBJ databases">
        <authorList>
            <person name="Nowell W R."/>
        </authorList>
    </citation>
    <scope>NUCLEOTIDE SEQUENCE</scope>
</reference>
<keyword evidence="1" id="KW-0175">Coiled coil</keyword>
<feature type="compositionally biased region" description="Polar residues" evidence="2">
    <location>
        <begin position="728"/>
        <end position="738"/>
    </location>
</feature>
<feature type="compositionally biased region" description="Basic residues" evidence="2">
    <location>
        <begin position="14"/>
        <end position="24"/>
    </location>
</feature>
<feature type="region of interest" description="Disordered" evidence="2">
    <location>
        <begin position="40"/>
        <end position="64"/>
    </location>
</feature>
<feature type="region of interest" description="Disordered" evidence="2">
    <location>
        <begin position="947"/>
        <end position="983"/>
    </location>
</feature>
<gene>
    <name evidence="3" type="ORF">JBS370_LOCUS13267</name>
</gene>
<feature type="region of interest" description="Disordered" evidence="2">
    <location>
        <begin position="622"/>
        <end position="654"/>
    </location>
</feature>
<dbReference type="EMBL" id="CAJOBD010001127">
    <property type="protein sequence ID" value="CAF3763524.1"/>
    <property type="molecule type" value="Genomic_DNA"/>
</dbReference>
<feature type="region of interest" description="Disordered" evidence="2">
    <location>
        <begin position="701"/>
        <end position="720"/>
    </location>
</feature>
<feature type="coiled-coil region" evidence="1">
    <location>
        <begin position="783"/>
        <end position="810"/>
    </location>
</feature>
<dbReference type="InterPro" id="IPR009667">
    <property type="entry name" value="DUF1258"/>
</dbReference>
<feature type="compositionally biased region" description="Basic residues" evidence="2">
    <location>
        <begin position="740"/>
        <end position="759"/>
    </location>
</feature>
<accession>A0A818Z1N4</accession>
<proteinExistence type="predicted"/>
<feature type="compositionally biased region" description="Polar residues" evidence="2">
    <location>
        <begin position="1"/>
        <end position="10"/>
    </location>
</feature>
<feature type="compositionally biased region" description="Acidic residues" evidence="2">
    <location>
        <begin position="705"/>
        <end position="719"/>
    </location>
</feature>
<feature type="region of interest" description="Disordered" evidence="2">
    <location>
        <begin position="727"/>
        <end position="767"/>
    </location>
</feature>
<evidence type="ECO:0000256" key="2">
    <source>
        <dbReference type="SAM" id="MobiDB-lite"/>
    </source>
</evidence>
<sequence length="983" mass="112420">MFNSVISYQNRVSRQQRQRRKKRKVSLDIINNVDSCITSSDDDDIIGNNADHPTNTHEENAQEYGTPEVTQYKHDELFYSDYSNSINNTYISSDDDTDYNEDFVNLSSDSSSPLYENAHISVKAAASRIMSMASEFNFSKNVVERVLKVFKTLLPNPNYLPTTHASIRKSIGAKPSSSSKFYCNSCLQLCVLRSGQKFWDNDKCALVNKSLRNRNISEVVTLDIKQQLKSIITRNIYLFGNKNLFEPFDISNGEHYKTSITLSNGPNQVSKNFIHSISLNIHTDGAPLIRTTKSSIWPCLASIVELPPQVRENQKNIVILCLWNSSIKPNVDLFMNDCIQQLLDLSTPYTLIVNNLQFSISVRTQLFLADLPAKALFWKTINYNGYNACAHCLTEGIYRNRQLLYPYNKNSYRQRTHTEFLATAQAIDNRILNGSKGGCIDGIKGKSSLLKVFEYPKQIIIDYMHLCCLGHMSSLIQRWLPMLDKDALDYINSKLYSQRFPHNMSVKFNYPLNLCNDWKAKHFRVFILSIGLPYVLTRLPPLFASHFALYSMFIKLLHCPKSIDEIKLADKIIHYYCQTAPQIYGESIELFSLHAHLHLPQQVLMHGGTLAEMEQLAKEAEETSTYTMNSDIKSDTEEWHKRKKSLSSKSRNQTNLLNKELSDLHNFDSEGQRTYTTLTSCSFDDFDKTVDCSRISYNKNANDEITSEEEEEDDDDDEETGKVANHHVLNSTFSHSLASKSKKRTSSRISRKISRKRPRNNITSSSIINQEKTDVNLSSFSILKELSHNLDQLRKQIASLADSYDQHQNTLTLVLNNQKKIAKALRRHKIPIQLLDEMETEASTFTTDRGSVMYEFSNGEKIDLIQIPADKSNPNKFVLKAIEQIFKEPKELVDTDPHSIDTDKRVITIRNAVQVKFGLTPEELTTVWMPMLECIKSKRRNLKAKLKRNTITSNNNSLRSDLGKQSASSEEPNLNNPHANKEL</sequence>
<dbReference type="Proteomes" id="UP000663836">
    <property type="component" value="Unassembled WGS sequence"/>
</dbReference>
<name>A0A818Z1N4_9BILA</name>
<evidence type="ECO:0000256" key="1">
    <source>
        <dbReference type="SAM" id="Coils"/>
    </source>
</evidence>
<organism evidence="3 4">
    <name type="scientific">Rotaria sordida</name>
    <dbReference type="NCBI Taxonomy" id="392033"/>
    <lineage>
        <taxon>Eukaryota</taxon>
        <taxon>Metazoa</taxon>
        <taxon>Spiralia</taxon>
        <taxon>Gnathifera</taxon>
        <taxon>Rotifera</taxon>
        <taxon>Eurotatoria</taxon>
        <taxon>Bdelloidea</taxon>
        <taxon>Philodinida</taxon>
        <taxon>Philodinidae</taxon>
        <taxon>Rotaria</taxon>
    </lineage>
</organism>
<dbReference type="PANTHER" id="PTHR46579">
    <property type="entry name" value="F5/8 TYPE C DOMAIN-CONTAINING PROTEIN-RELATED"/>
    <property type="match status" value="1"/>
</dbReference>
<feature type="compositionally biased region" description="Polar residues" evidence="2">
    <location>
        <begin position="950"/>
        <end position="983"/>
    </location>
</feature>
<dbReference type="AlphaFoldDB" id="A0A818Z1N4"/>
<comment type="caution">
    <text evidence="3">The sequence shown here is derived from an EMBL/GenBank/DDBJ whole genome shotgun (WGS) entry which is preliminary data.</text>
</comment>